<gene>
    <name evidence="7" type="ORF">CAPTEDRAFT_30552</name>
</gene>
<evidence type="ECO:0000313" key="9">
    <source>
        <dbReference type="Proteomes" id="UP000014760"/>
    </source>
</evidence>
<reference evidence="8" key="3">
    <citation type="submission" date="2015-06" db="UniProtKB">
        <authorList>
            <consortium name="EnsemblMetazoa"/>
        </authorList>
    </citation>
    <scope>IDENTIFICATION</scope>
</reference>
<evidence type="ECO:0000256" key="4">
    <source>
        <dbReference type="ARBA" id="ARBA00022989"/>
    </source>
</evidence>
<dbReference type="PANTHER" id="PTHR24365">
    <property type="entry name" value="TOLL-LIKE RECEPTOR"/>
    <property type="match status" value="1"/>
</dbReference>
<dbReference type="EnsemblMetazoa" id="CapteT30552">
    <property type="protein sequence ID" value="CapteP30552"/>
    <property type="gene ID" value="CapteG30552"/>
</dbReference>
<protein>
    <recommendedName>
        <fullName evidence="6">TIR domain-containing protein</fullName>
    </recommendedName>
</protein>
<dbReference type="GO" id="GO:0038023">
    <property type="term" value="F:signaling receptor activity"/>
    <property type="evidence" value="ECO:0007669"/>
    <property type="project" value="TreeGrafter"/>
</dbReference>
<evidence type="ECO:0000313" key="7">
    <source>
        <dbReference type="EMBL" id="ELT91593.1"/>
    </source>
</evidence>
<dbReference type="PANTHER" id="PTHR24365:SF541">
    <property type="entry name" value="PROTEIN TOLL-RELATED"/>
    <property type="match status" value="1"/>
</dbReference>
<keyword evidence="3" id="KW-0732">Signal</keyword>
<feature type="non-terminal residue" evidence="7">
    <location>
        <position position="1"/>
    </location>
</feature>
<evidence type="ECO:0000256" key="3">
    <source>
        <dbReference type="ARBA" id="ARBA00022729"/>
    </source>
</evidence>
<keyword evidence="5" id="KW-0472">Membrane</keyword>
<keyword evidence="2" id="KW-0812">Transmembrane</keyword>
<dbReference type="STRING" id="283909.R7TCW4"/>
<dbReference type="SUPFAM" id="SSF52200">
    <property type="entry name" value="Toll/Interleukin receptor TIR domain"/>
    <property type="match status" value="1"/>
</dbReference>
<dbReference type="PROSITE" id="PS50104">
    <property type="entry name" value="TIR"/>
    <property type="match status" value="1"/>
</dbReference>
<keyword evidence="4" id="KW-1133">Transmembrane helix</keyword>
<name>R7TCW4_CAPTE</name>
<dbReference type="HOGENOM" id="CLU_053932_3_1_1"/>
<evidence type="ECO:0000256" key="1">
    <source>
        <dbReference type="ARBA" id="ARBA00004370"/>
    </source>
</evidence>
<dbReference type="OMA" id="REGECYH"/>
<dbReference type="SMART" id="SM00255">
    <property type="entry name" value="TIR"/>
    <property type="match status" value="1"/>
</dbReference>
<organism evidence="7">
    <name type="scientific">Capitella teleta</name>
    <name type="common">Polychaete worm</name>
    <dbReference type="NCBI Taxonomy" id="283909"/>
    <lineage>
        <taxon>Eukaryota</taxon>
        <taxon>Metazoa</taxon>
        <taxon>Spiralia</taxon>
        <taxon>Lophotrochozoa</taxon>
        <taxon>Annelida</taxon>
        <taxon>Polychaeta</taxon>
        <taxon>Sedentaria</taxon>
        <taxon>Scolecida</taxon>
        <taxon>Capitellidae</taxon>
        <taxon>Capitella</taxon>
    </lineage>
</organism>
<feature type="non-terminal residue" evidence="7">
    <location>
        <position position="125"/>
    </location>
</feature>
<evidence type="ECO:0000259" key="6">
    <source>
        <dbReference type="PROSITE" id="PS50104"/>
    </source>
</evidence>
<dbReference type="Pfam" id="PF13676">
    <property type="entry name" value="TIR_2"/>
    <property type="match status" value="1"/>
</dbReference>
<dbReference type="InterPro" id="IPR000157">
    <property type="entry name" value="TIR_dom"/>
</dbReference>
<dbReference type="InterPro" id="IPR035897">
    <property type="entry name" value="Toll_tir_struct_dom_sf"/>
</dbReference>
<comment type="subcellular location">
    <subcellularLocation>
        <location evidence="1">Membrane</location>
    </subcellularLocation>
</comment>
<dbReference type="PRINTS" id="PR01537">
    <property type="entry name" value="INTRLKN1R1F"/>
</dbReference>
<reference evidence="9" key="1">
    <citation type="submission" date="2012-12" db="EMBL/GenBank/DDBJ databases">
        <authorList>
            <person name="Hellsten U."/>
            <person name="Grimwood J."/>
            <person name="Chapman J.A."/>
            <person name="Shapiro H."/>
            <person name="Aerts A."/>
            <person name="Otillar R.P."/>
            <person name="Terry A.Y."/>
            <person name="Boore J.L."/>
            <person name="Simakov O."/>
            <person name="Marletaz F."/>
            <person name="Cho S.-J."/>
            <person name="Edsinger-Gonzales E."/>
            <person name="Havlak P."/>
            <person name="Kuo D.-H."/>
            <person name="Larsson T."/>
            <person name="Lv J."/>
            <person name="Arendt D."/>
            <person name="Savage R."/>
            <person name="Osoegawa K."/>
            <person name="de Jong P."/>
            <person name="Lindberg D.R."/>
            <person name="Seaver E.C."/>
            <person name="Weisblat D.A."/>
            <person name="Putnam N.H."/>
            <person name="Grigoriev I.V."/>
            <person name="Rokhsar D.S."/>
        </authorList>
    </citation>
    <scope>NUCLEOTIDE SEQUENCE</scope>
    <source>
        <strain evidence="9">I ESC-2004</strain>
    </source>
</reference>
<dbReference type="OrthoDB" id="1421090at2759"/>
<feature type="domain" description="TIR" evidence="6">
    <location>
        <begin position="1"/>
        <end position="125"/>
    </location>
</feature>
<reference evidence="7 9" key="2">
    <citation type="journal article" date="2013" name="Nature">
        <title>Insights into bilaterian evolution from three spiralian genomes.</title>
        <authorList>
            <person name="Simakov O."/>
            <person name="Marletaz F."/>
            <person name="Cho S.J."/>
            <person name="Edsinger-Gonzales E."/>
            <person name="Havlak P."/>
            <person name="Hellsten U."/>
            <person name="Kuo D.H."/>
            <person name="Larsson T."/>
            <person name="Lv J."/>
            <person name="Arendt D."/>
            <person name="Savage R."/>
            <person name="Osoegawa K."/>
            <person name="de Jong P."/>
            <person name="Grimwood J."/>
            <person name="Chapman J.A."/>
            <person name="Shapiro H."/>
            <person name="Aerts A."/>
            <person name="Otillar R.P."/>
            <person name="Terry A.Y."/>
            <person name="Boore J.L."/>
            <person name="Grigoriev I.V."/>
            <person name="Lindberg D.R."/>
            <person name="Seaver E.C."/>
            <person name="Weisblat D.A."/>
            <person name="Putnam N.H."/>
            <person name="Rokhsar D.S."/>
        </authorList>
    </citation>
    <scope>NUCLEOTIDE SEQUENCE</scope>
    <source>
        <strain evidence="7 9">I ESC-2004</strain>
    </source>
</reference>
<dbReference type="AlphaFoldDB" id="R7TCW4"/>
<dbReference type="Gene3D" id="3.40.50.10140">
    <property type="entry name" value="Toll/interleukin-1 receptor homology (TIR) domain"/>
    <property type="match status" value="1"/>
</dbReference>
<dbReference type="Proteomes" id="UP000014760">
    <property type="component" value="Unassembled WGS sequence"/>
</dbReference>
<dbReference type="EMBL" id="KB310427">
    <property type="protein sequence ID" value="ELT91593.1"/>
    <property type="molecule type" value="Genomic_DNA"/>
</dbReference>
<proteinExistence type="predicted"/>
<dbReference type="GO" id="GO:0007165">
    <property type="term" value="P:signal transduction"/>
    <property type="evidence" value="ECO:0007669"/>
    <property type="project" value="InterPro"/>
</dbReference>
<accession>R7TCW4</accession>
<evidence type="ECO:0000256" key="2">
    <source>
        <dbReference type="ARBA" id="ARBA00022692"/>
    </source>
</evidence>
<dbReference type="GO" id="GO:0005886">
    <property type="term" value="C:plasma membrane"/>
    <property type="evidence" value="ECO:0007669"/>
    <property type="project" value="TreeGrafter"/>
</dbReference>
<keyword evidence="9" id="KW-1185">Reference proteome</keyword>
<sequence>YDAFMSYEREHSDKVKGITGFLEEESGFNCCIHDRDFVSGRRIMDEIDRCLDASRRVLCFLSPTFIKSDYCMLEFKQTHEEDLKRGKKRLVAIMLEPVTEFDEKNVVVQKYISTFTYLDIKDPDF</sequence>
<evidence type="ECO:0000313" key="8">
    <source>
        <dbReference type="EnsemblMetazoa" id="CapteP30552"/>
    </source>
</evidence>
<dbReference type="EMBL" id="AMQN01031015">
    <property type="status" value="NOT_ANNOTATED_CDS"/>
    <property type="molecule type" value="Genomic_DNA"/>
</dbReference>
<evidence type="ECO:0000256" key="5">
    <source>
        <dbReference type="ARBA" id="ARBA00023136"/>
    </source>
</evidence>